<name>A0AAP2CH86_9BACT</name>
<feature type="domain" description="Gfo/Idh/MocA-like oxidoreductase N-terminal" evidence="3">
    <location>
        <begin position="4"/>
        <end position="118"/>
    </location>
</feature>
<evidence type="ECO:0000313" key="5">
    <source>
        <dbReference type="EMBL" id="MBS9523659.1"/>
    </source>
</evidence>
<proteinExistence type="inferred from homology"/>
<organism evidence="5 6">
    <name type="scientific">Litoribacter ruber</name>
    <dbReference type="NCBI Taxonomy" id="702568"/>
    <lineage>
        <taxon>Bacteria</taxon>
        <taxon>Pseudomonadati</taxon>
        <taxon>Bacteroidota</taxon>
        <taxon>Cytophagia</taxon>
        <taxon>Cytophagales</taxon>
        <taxon>Cyclobacteriaceae</taxon>
        <taxon>Litoribacter</taxon>
    </lineage>
</organism>
<dbReference type="Proteomes" id="UP001319104">
    <property type="component" value="Unassembled WGS sequence"/>
</dbReference>
<keyword evidence="6" id="KW-1185">Reference proteome</keyword>
<evidence type="ECO:0000256" key="2">
    <source>
        <dbReference type="ARBA" id="ARBA00023002"/>
    </source>
</evidence>
<dbReference type="InterPro" id="IPR004104">
    <property type="entry name" value="Gfo/Idh/MocA-like_OxRdtase_C"/>
</dbReference>
<dbReference type="Pfam" id="PF01408">
    <property type="entry name" value="GFO_IDH_MocA"/>
    <property type="match status" value="1"/>
</dbReference>
<feature type="domain" description="Gfo/Idh/MocA-like oxidoreductase C-terminal" evidence="4">
    <location>
        <begin position="132"/>
        <end position="337"/>
    </location>
</feature>
<evidence type="ECO:0000313" key="6">
    <source>
        <dbReference type="Proteomes" id="UP001319104"/>
    </source>
</evidence>
<evidence type="ECO:0000259" key="3">
    <source>
        <dbReference type="Pfam" id="PF01408"/>
    </source>
</evidence>
<dbReference type="PANTHER" id="PTHR43708:SF5">
    <property type="entry name" value="CONSERVED EXPRESSED OXIDOREDUCTASE (EUROFUNG)-RELATED"/>
    <property type="match status" value="1"/>
</dbReference>
<evidence type="ECO:0000259" key="4">
    <source>
        <dbReference type="Pfam" id="PF02894"/>
    </source>
</evidence>
<accession>A0AAP2CH86</accession>
<sequence>MEKIKTGLVGFGSVGEGMHAPLIHWNESLKLFAVVERHHEKSKKAYPQVTVFKTLEAMLASEVELVVIVTPNHLHFDQAKAALEADKHVVVDKPMCVTSVEAKVLKELAERKGLILSVFQNRRWDGDFLTVKKLMSSDRLGRVVHFESHFDRFRPNPKNHWKEKEHPGSGMLYDLGPHLIDQALGLFGRPDWVYAEILKQRPDAAMDDFFEISMMFGQLKVRLTASIYVNAPIPRFLILGEKGSYSKFGLDIQEAALKEGKIPNSPDWGVEEESAYGIFHGEVLEERIPTIPGDYRKFYQNIAEAIQGKSGLEVLPSQIVEGLLIIEACLKSHDLGRRIYAHEIF</sequence>
<evidence type="ECO:0000256" key="1">
    <source>
        <dbReference type="ARBA" id="ARBA00010928"/>
    </source>
</evidence>
<dbReference type="Gene3D" id="3.40.50.720">
    <property type="entry name" value="NAD(P)-binding Rossmann-like Domain"/>
    <property type="match status" value="1"/>
</dbReference>
<dbReference type="SUPFAM" id="SSF51735">
    <property type="entry name" value="NAD(P)-binding Rossmann-fold domains"/>
    <property type="match status" value="1"/>
</dbReference>
<dbReference type="EMBL" id="JAHCMY010000002">
    <property type="protein sequence ID" value="MBS9523659.1"/>
    <property type="molecule type" value="Genomic_DNA"/>
</dbReference>
<reference evidence="5 6" key="1">
    <citation type="submission" date="2021-05" db="EMBL/GenBank/DDBJ databases">
        <authorList>
            <person name="Zhang Z.D."/>
            <person name="Osman G."/>
        </authorList>
    </citation>
    <scope>NUCLEOTIDE SEQUENCE [LARGE SCALE GENOMIC DNA]</scope>
    <source>
        <strain evidence="5 6">KCTC 32217</strain>
    </source>
</reference>
<keyword evidence="2" id="KW-0560">Oxidoreductase</keyword>
<gene>
    <name evidence="5" type="ORF">KI659_06465</name>
</gene>
<dbReference type="Pfam" id="PF02894">
    <property type="entry name" value="GFO_IDH_MocA_C"/>
    <property type="match status" value="1"/>
</dbReference>
<dbReference type="AlphaFoldDB" id="A0AAP2CH86"/>
<dbReference type="RefSeq" id="WP_213944543.1">
    <property type="nucleotide sequence ID" value="NZ_JAHCMY010000002.1"/>
</dbReference>
<dbReference type="InterPro" id="IPR051317">
    <property type="entry name" value="Gfo/Idh/MocA_oxidoreduct"/>
</dbReference>
<dbReference type="GO" id="GO:0000166">
    <property type="term" value="F:nucleotide binding"/>
    <property type="evidence" value="ECO:0007669"/>
    <property type="project" value="InterPro"/>
</dbReference>
<comment type="similarity">
    <text evidence="1">Belongs to the Gfo/Idh/MocA family.</text>
</comment>
<dbReference type="InterPro" id="IPR036291">
    <property type="entry name" value="NAD(P)-bd_dom_sf"/>
</dbReference>
<protein>
    <submittedName>
        <fullName evidence="5">Gfo/Idh/MocA family oxidoreductase</fullName>
    </submittedName>
</protein>
<dbReference type="Gene3D" id="3.30.360.10">
    <property type="entry name" value="Dihydrodipicolinate Reductase, domain 2"/>
    <property type="match status" value="1"/>
</dbReference>
<dbReference type="GO" id="GO:0016491">
    <property type="term" value="F:oxidoreductase activity"/>
    <property type="evidence" value="ECO:0007669"/>
    <property type="project" value="UniProtKB-KW"/>
</dbReference>
<comment type="caution">
    <text evidence="5">The sequence shown here is derived from an EMBL/GenBank/DDBJ whole genome shotgun (WGS) entry which is preliminary data.</text>
</comment>
<dbReference type="InterPro" id="IPR000683">
    <property type="entry name" value="Gfo/Idh/MocA-like_OxRdtase_N"/>
</dbReference>
<dbReference type="PANTHER" id="PTHR43708">
    <property type="entry name" value="CONSERVED EXPRESSED OXIDOREDUCTASE (EUROFUNG)"/>
    <property type="match status" value="1"/>
</dbReference>